<feature type="compositionally biased region" description="Low complexity" evidence="1">
    <location>
        <begin position="238"/>
        <end position="248"/>
    </location>
</feature>
<feature type="transmembrane region" description="Helical" evidence="2">
    <location>
        <begin position="271"/>
        <end position="302"/>
    </location>
</feature>
<dbReference type="PANTHER" id="PTHR34379">
    <property type="entry name" value="OS07G0553800 PROTEIN"/>
    <property type="match status" value="1"/>
</dbReference>
<proteinExistence type="predicted"/>
<evidence type="ECO:0000256" key="1">
    <source>
        <dbReference type="SAM" id="MobiDB-lite"/>
    </source>
</evidence>
<dbReference type="AlphaFoldDB" id="A0AAV1CMX8"/>
<keyword evidence="2" id="KW-0472">Membrane</keyword>
<accession>A0AAV1CMX8</accession>
<dbReference type="PANTHER" id="PTHR34379:SF3">
    <property type="entry name" value="PROTEIN, PUTATIVE-RELATED"/>
    <property type="match status" value="1"/>
</dbReference>
<keyword evidence="2" id="KW-1133">Transmembrane helix</keyword>
<name>A0AAV1CMX8_OLDCO</name>
<dbReference type="EMBL" id="OX459119">
    <property type="protein sequence ID" value="CAI9097024.1"/>
    <property type="molecule type" value="Genomic_DNA"/>
</dbReference>
<keyword evidence="2" id="KW-0812">Transmembrane</keyword>
<dbReference type="InterPro" id="IPR040411">
    <property type="entry name" value="At5g23160-like"/>
</dbReference>
<reference evidence="3" key="1">
    <citation type="submission" date="2023-03" db="EMBL/GenBank/DDBJ databases">
        <authorList>
            <person name="Julca I."/>
        </authorList>
    </citation>
    <scope>NUCLEOTIDE SEQUENCE</scope>
</reference>
<feature type="compositionally biased region" description="Polar residues" evidence="1">
    <location>
        <begin position="191"/>
        <end position="223"/>
    </location>
</feature>
<dbReference type="Proteomes" id="UP001161247">
    <property type="component" value="Chromosome 2"/>
</dbReference>
<sequence>MAQLNYQDSPPKKDNHHPPPRAGRSGCFPGCFGFSDKSSTQKVKQKKKTKSCLPFKSLRKSVPVIGDEDAITEKLHQKRKETNFRMPNLSKKFSAANNKLPPPADHVTSQTPRPVDATVDQTQIPTAAAAEAGHGGADHHNTNIFKEGDEDDQKINLENGKSMTNHSNSIPAAKEAPATYRKSVFFRRNSWSQPATSSPEQNSEISQQPAAATALTHSASMPPSSAGRLANGGGGYTGETSSSYSPSSQREEKDTRNSRSSKVVAGKFDQMVGMSIIVVTLIIMVIWGKLCAILCTSAWLYFYPLLIRSTHTHIHPQPNHNIPIITPNASKPLDLEHVESKKSKKKVVFEGFLERSHRAKGG</sequence>
<organism evidence="3 4">
    <name type="scientific">Oldenlandia corymbosa var. corymbosa</name>
    <dbReference type="NCBI Taxonomy" id="529605"/>
    <lineage>
        <taxon>Eukaryota</taxon>
        <taxon>Viridiplantae</taxon>
        <taxon>Streptophyta</taxon>
        <taxon>Embryophyta</taxon>
        <taxon>Tracheophyta</taxon>
        <taxon>Spermatophyta</taxon>
        <taxon>Magnoliopsida</taxon>
        <taxon>eudicotyledons</taxon>
        <taxon>Gunneridae</taxon>
        <taxon>Pentapetalae</taxon>
        <taxon>asterids</taxon>
        <taxon>lamiids</taxon>
        <taxon>Gentianales</taxon>
        <taxon>Rubiaceae</taxon>
        <taxon>Rubioideae</taxon>
        <taxon>Spermacoceae</taxon>
        <taxon>Hedyotis-Oldenlandia complex</taxon>
        <taxon>Oldenlandia</taxon>
    </lineage>
</organism>
<feature type="region of interest" description="Disordered" evidence="1">
    <location>
        <begin position="191"/>
        <end position="261"/>
    </location>
</feature>
<evidence type="ECO:0000313" key="4">
    <source>
        <dbReference type="Proteomes" id="UP001161247"/>
    </source>
</evidence>
<feature type="region of interest" description="Disordered" evidence="1">
    <location>
        <begin position="78"/>
        <end position="175"/>
    </location>
</feature>
<protein>
    <submittedName>
        <fullName evidence="3">OLC1v1033312C1</fullName>
    </submittedName>
</protein>
<feature type="region of interest" description="Disordered" evidence="1">
    <location>
        <begin position="1"/>
        <end position="28"/>
    </location>
</feature>
<gene>
    <name evidence="3" type="ORF">OLC1_LOCUS7627</name>
</gene>
<keyword evidence="4" id="KW-1185">Reference proteome</keyword>
<evidence type="ECO:0000256" key="2">
    <source>
        <dbReference type="SAM" id="Phobius"/>
    </source>
</evidence>
<feature type="compositionally biased region" description="Polar residues" evidence="1">
    <location>
        <begin position="159"/>
        <end position="170"/>
    </location>
</feature>
<evidence type="ECO:0000313" key="3">
    <source>
        <dbReference type="EMBL" id="CAI9097024.1"/>
    </source>
</evidence>